<proteinExistence type="inferred from homology"/>
<name>A0A2T7PM01_POMCA</name>
<dbReference type="STRING" id="400727.A0A2T7PM01"/>
<feature type="transmembrane region" description="Helical" evidence="6">
    <location>
        <begin position="50"/>
        <end position="70"/>
    </location>
</feature>
<evidence type="ECO:0000313" key="7">
    <source>
        <dbReference type="EMBL" id="PVD34455.1"/>
    </source>
</evidence>
<sequence length="401" mass="44292">MAKDTIFVIQVPVNLSDTNVTITRTDNTTLLPAHNMTTDREPTPEEMRDFYIGLLLAISSSIFIGSSFIFKKKGLLRLARNSSVRAGQGGYGYLKEWLWWAGMILMIVGELANFAAYAFAPATLVTPLGALSVLVSAILASRVLGEVLNLLGKVGCLLCILGSTVMVIHAPKEQEVSSIDQLKTMVIQPGFLVYASLIIIMCLVLIFHTAPRYGQKNVIIFITICSGLGSFTVMGCKGIGVALKQTFAGYSQFTNWVFYLLLVVVGSCIIIQLNYLNRALDTFNTAVVTPIYYVFFTSLVMVASLILFKEWGTMKTQDIIGDLCGFLTIICGIFLLNAFKEFNISLRNLPSMKKDTSNMSNSSNSMAHCNDRDYLLDNGPVESQRNEVMVTDYHDDLEEVH</sequence>
<comment type="similarity">
    <text evidence="2">Belongs to the NIPA family.</text>
</comment>
<comment type="subcellular location">
    <subcellularLocation>
        <location evidence="1">Membrane</location>
        <topology evidence="1">Multi-pass membrane protein</topology>
    </subcellularLocation>
</comment>
<evidence type="ECO:0000256" key="4">
    <source>
        <dbReference type="ARBA" id="ARBA00022989"/>
    </source>
</evidence>
<evidence type="ECO:0000256" key="6">
    <source>
        <dbReference type="SAM" id="Phobius"/>
    </source>
</evidence>
<dbReference type="Pfam" id="PF05653">
    <property type="entry name" value="Mg_trans_NIPA"/>
    <property type="match status" value="1"/>
</dbReference>
<dbReference type="EMBL" id="PZQS01000003">
    <property type="protein sequence ID" value="PVD34455.1"/>
    <property type="molecule type" value="Genomic_DNA"/>
</dbReference>
<organism evidence="7 8">
    <name type="scientific">Pomacea canaliculata</name>
    <name type="common">Golden apple snail</name>
    <dbReference type="NCBI Taxonomy" id="400727"/>
    <lineage>
        <taxon>Eukaryota</taxon>
        <taxon>Metazoa</taxon>
        <taxon>Spiralia</taxon>
        <taxon>Lophotrochozoa</taxon>
        <taxon>Mollusca</taxon>
        <taxon>Gastropoda</taxon>
        <taxon>Caenogastropoda</taxon>
        <taxon>Architaenioglossa</taxon>
        <taxon>Ampullarioidea</taxon>
        <taxon>Ampullariidae</taxon>
        <taxon>Pomacea</taxon>
    </lineage>
</organism>
<dbReference type="PANTHER" id="PTHR12570:SF92">
    <property type="entry name" value="SPICHTHYIN, ISOFORM B"/>
    <property type="match status" value="1"/>
</dbReference>
<keyword evidence="4 6" id="KW-1133">Transmembrane helix</keyword>
<feature type="transmembrane region" description="Helical" evidence="6">
    <location>
        <begin position="125"/>
        <end position="144"/>
    </location>
</feature>
<dbReference type="PANTHER" id="PTHR12570">
    <property type="match status" value="1"/>
</dbReference>
<keyword evidence="8" id="KW-1185">Reference proteome</keyword>
<evidence type="ECO:0000256" key="5">
    <source>
        <dbReference type="ARBA" id="ARBA00023136"/>
    </source>
</evidence>
<reference evidence="7 8" key="1">
    <citation type="submission" date="2018-04" db="EMBL/GenBank/DDBJ databases">
        <title>The genome of golden apple snail Pomacea canaliculata provides insight into stress tolerance and invasive adaptation.</title>
        <authorList>
            <person name="Liu C."/>
            <person name="Liu B."/>
            <person name="Ren Y."/>
            <person name="Zhang Y."/>
            <person name="Wang H."/>
            <person name="Li S."/>
            <person name="Jiang F."/>
            <person name="Yin L."/>
            <person name="Zhang G."/>
            <person name="Qian W."/>
            <person name="Fan W."/>
        </authorList>
    </citation>
    <scope>NUCLEOTIDE SEQUENCE [LARGE SCALE GENOMIC DNA]</scope>
    <source>
        <strain evidence="7">SZHN2017</strain>
        <tissue evidence="7">Muscle</tissue>
    </source>
</reference>
<feature type="transmembrane region" description="Helical" evidence="6">
    <location>
        <begin position="97"/>
        <end position="119"/>
    </location>
</feature>
<evidence type="ECO:0000256" key="3">
    <source>
        <dbReference type="ARBA" id="ARBA00022692"/>
    </source>
</evidence>
<protein>
    <recommendedName>
        <fullName evidence="9">Magnesium transporter NIPA2</fullName>
    </recommendedName>
</protein>
<feature type="transmembrane region" description="Helical" evidence="6">
    <location>
        <begin position="319"/>
        <end position="339"/>
    </location>
</feature>
<evidence type="ECO:0000313" key="8">
    <source>
        <dbReference type="Proteomes" id="UP000245119"/>
    </source>
</evidence>
<keyword evidence="5 6" id="KW-0472">Membrane</keyword>
<dbReference type="Proteomes" id="UP000245119">
    <property type="component" value="Linkage Group LG3"/>
</dbReference>
<keyword evidence="3 6" id="KW-0812">Transmembrane</keyword>
<dbReference type="OrthoDB" id="6428174at2759"/>
<gene>
    <name evidence="7" type="ORF">C0Q70_05729</name>
</gene>
<evidence type="ECO:0008006" key="9">
    <source>
        <dbReference type="Google" id="ProtNLM"/>
    </source>
</evidence>
<dbReference type="GO" id="GO:0016020">
    <property type="term" value="C:membrane"/>
    <property type="evidence" value="ECO:0007669"/>
    <property type="project" value="UniProtKB-SubCell"/>
</dbReference>
<dbReference type="SUPFAM" id="SSF103481">
    <property type="entry name" value="Multidrug resistance efflux transporter EmrE"/>
    <property type="match status" value="1"/>
</dbReference>
<comment type="caution">
    <text evidence="7">The sequence shown here is derived from an EMBL/GenBank/DDBJ whole genome shotgun (WGS) entry which is preliminary data.</text>
</comment>
<dbReference type="AlphaFoldDB" id="A0A2T7PM01"/>
<dbReference type="InterPro" id="IPR008521">
    <property type="entry name" value="Mg_trans_NIPA"/>
</dbReference>
<feature type="transmembrane region" description="Helical" evidence="6">
    <location>
        <begin position="218"/>
        <end position="244"/>
    </location>
</feature>
<feature type="transmembrane region" description="Helical" evidence="6">
    <location>
        <begin position="287"/>
        <end position="307"/>
    </location>
</feature>
<accession>A0A2T7PM01</accession>
<dbReference type="InterPro" id="IPR037185">
    <property type="entry name" value="EmrE-like"/>
</dbReference>
<evidence type="ECO:0000256" key="2">
    <source>
        <dbReference type="ARBA" id="ARBA00007230"/>
    </source>
</evidence>
<dbReference type="GO" id="GO:0015095">
    <property type="term" value="F:magnesium ion transmembrane transporter activity"/>
    <property type="evidence" value="ECO:0007669"/>
    <property type="project" value="InterPro"/>
</dbReference>
<feature type="transmembrane region" description="Helical" evidence="6">
    <location>
        <begin position="191"/>
        <end position="211"/>
    </location>
</feature>
<evidence type="ECO:0000256" key="1">
    <source>
        <dbReference type="ARBA" id="ARBA00004141"/>
    </source>
</evidence>
<feature type="transmembrane region" description="Helical" evidence="6">
    <location>
        <begin position="151"/>
        <end position="171"/>
    </location>
</feature>
<feature type="transmembrane region" description="Helical" evidence="6">
    <location>
        <begin position="256"/>
        <end position="275"/>
    </location>
</feature>